<accession>A0A7C5EXQ8</accession>
<evidence type="ECO:0000256" key="1">
    <source>
        <dbReference type="SAM" id="Phobius"/>
    </source>
</evidence>
<name>A0A7C5EXQ8_9BACT</name>
<feature type="transmembrane region" description="Helical" evidence="1">
    <location>
        <begin position="117"/>
        <end position="138"/>
    </location>
</feature>
<keyword evidence="1" id="KW-1133">Transmembrane helix</keyword>
<proteinExistence type="predicted"/>
<gene>
    <name evidence="2" type="ORF">ENW48_10400</name>
</gene>
<dbReference type="AlphaFoldDB" id="A0A7C5EXQ8"/>
<reference evidence="2" key="1">
    <citation type="journal article" date="2020" name="mSystems">
        <title>Genome- and Community-Level Interaction Insights into Carbon Utilization and Element Cycling Functions of Hydrothermarchaeota in Hydrothermal Sediment.</title>
        <authorList>
            <person name="Zhou Z."/>
            <person name="Liu Y."/>
            <person name="Xu W."/>
            <person name="Pan J."/>
            <person name="Luo Z.H."/>
            <person name="Li M."/>
        </authorList>
    </citation>
    <scope>NUCLEOTIDE SEQUENCE [LARGE SCALE GENOMIC DNA]</scope>
    <source>
        <strain evidence="2">SpSt-853</strain>
    </source>
</reference>
<comment type="caution">
    <text evidence="2">The sequence shown here is derived from an EMBL/GenBank/DDBJ whole genome shotgun (WGS) entry which is preliminary data.</text>
</comment>
<keyword evidence="1" id="KW-0812">Transmembrane</keyword>
<feature type="transmembrane region" description="Helical" evidence="1">
    <location>
        <begin position="65"/>
        <end position="84"/>
    </location>
</feature>
<sequence>MGLSNLLHKLGVVRYGAQAGTFTSSKDRPAEFLMEEVLDAQKDLTTKEDVHQVVTGLQNLGFRKVLFWGVLALAALCLLTLAAAGGISLWLLADLALWGGILYVFYRFAFEGRLSPWILSGLVFLGLLLSLIFIGSAASS</sequence>
<evidence type="ECO:0000313" key="2">
    <source>
        <dbReference type="EMBL" id="HGZ12605.1"/>
    </source>
</evidence>
<feature type="transmembrane region" description="Helical" evidence="1">
    <location>
        <begin position="90"/>
        <end position="110"/>
    </location>
</feature>
<keyword evidence="1" id="KW-0472">Membrane</keyword>
<organism evidence="2">
    <name type="scientific">Desulfobacca acetoxidans</name>
    <dbReference type="NCBI Taxonomy" id="60893"/>
    <lineage>
        <taxon>Bacteria</taxon>
        <taxon>Pseudomonadati</taxon>
        <taxon>Thermodesulfobacteriota</taxon>
        <taxon>Desulfobaccia</taxon>
        <taxon>Desulfobaccales</taxon>
        <taxon>Desulfobaccaceae</taxon>
        <taxon>Desulfobacca</taxon>
    </lineage>
</organism>
<dbReference type="EMBL" id="DTKJ01000071">
    <property type="protein sequence ID" value="HGZ12605.1"/>
    <property type="molecule type" value="Genomic_DNA"/>
</dbReference>
<protein>
    <submittedName>
        <fullName evidence="2">Uncharacterized protein</fullName>
    </submittedName>
</protein>